<feature type="compositionally biased region" description="Basic and acidic residues" evidence="1">
    <location>
        <begin position="600"/>
        <end position="609"/>
    </location>
</feature>
<evidence type="ECO:0000313" key="2">
    <source>
        <dbReference type="EMBL" id="KAG7095044.1"/>
    </source>
</evidence>
<dbReference type="AlphaFoldDB" id="A0A9P7UW95"/>
<feature type="region of interest" description="Disordered" evidence="1">
    <location>
        <begin position="263"/>
        <end position="308"/>
    </location>
</feature>
<feature type="region of interest" description="Disordered" evidence="1">
    <location>
        <begin position="597"/>
        <end position="701"/>
    </location>
</feature>
<feature type="compositionally biased region" description="Low complexity" evidence="1">
    <location>
        <begin position="295"/>
        <end position="308"/>
    </location>
</feature>
<feature type="compositionally biased region" description="Polar residues" evidence="1">
    <location>
        <begin position="684"/>
        <end position="700"/>
    </location>
</feature>
<proteinExistence type="predicted"/>
<protein>
    <submittedName>
        <fullName evidence="2">Uncharacterized protein</fullName>
    </submittedName>
</protein>
<reference evidence="2" key="1">
    <citation type="journal article" date="2021" name="Genome Biol. Evol.">
        <title>The assembled and annotated genome of the fairy-ring fungus Marasmius oreades.</title>
        <authorList>
            <person name="Hiltunen M."/>
            <person name="Ament-Velasquez S.L."/>
            <person name="Johannesson H."/>
        </authorList>
    </citation>
    <scope>NUCLEOTIDE SEQUENCE</scope>
    <source>
        <strain evidence="2">03SP1</strain>
    </source>
</reference>
<evidence type="ECO:0000313" key="3">
    <source>
        <dbReference type="Proteomes" id="UP001049176"/>
    </source>
</evidence>
<feature type="region of interest" description="Disordered" evidence="1">
    <location>
        <begin position="68"/>
        <end position="172"/>
    </location>
</feature>
<name>A0A9P7UW95_9AGAR</name>
<feature type="compositionally biased region" description="Basic residues" evidence="1">
    <location>
        <begin position="280"/>
        <end position="291"/>
    </location>
</feature>
<dbReference type="CDD" id="cd18724">
    <property type="entry name" value="PIN_LabA-like"/>
    <property type="match status" value="1"/>
</dbReference>
<dbReference type="GeneID" id="66074910"/>
<dbReference type="KEGG" id="more:E1B28_005834"/>
<accession>A0A9P7UW95</accession>
<dbReference type="RefSeq" id="XP_043011514.1">
    <property type="nucleotide sequence ID" value="XM_043150427.1"/>
</dbReference>
<keyword evidence="3" id="KW-1185">Reference proteome</keyword>
<feature type="compositionally biased region" description="Acidic residues" evidence="1">
    <location>
        <begin position="152"/>
        <end position="164"/>
    </location>
</feature>
<feature type="compositionally biased region" description="Polar residues" evidence="1">
    <location>
        <begin position="68"/>
        <end position="85"/>
    </location>
</feature>
<evidence type="ECO:0000256" key="1">
    <source>
        <dbReference type="SAM" id="MobiDB-lite"/>
    </source>
</evidence>
<feature type="region of interest" description="Disordered" evidence="1">
    <location>
        <begin position="1"/>
        <end position="38"/>
    </location>
</feature>
<dbReference type="Proteomes" id="UP001049176">
    <property type="component" value="Chromosome 3"/>
</dbReference>
<sequence length="870" mass="94985">MIRSNSDTTTSTSSPTPVSPFSSNYSVPSEPTSDEIPDLGQFTAVLRAWNHLQPFPRTLHPSLVNRQEYTTSSSRTGSFPTISSEIESDEQRQPPSTVWAQRPIASYLASGDITTDTETDRERENRPPPTSSSISTRGFHLISTQRAHGLNDEPDTDVEDDEDYSDAHVGRPRMVQIEDLDELDSTFGHDLYYDGNETNNNKELQPVEPGSLDVTQLRLNEESEQSTGLGDMSLQEVDEQPSLGYLDEALRFIAAERERWKAQREAGLTNGSTTLVSEPRRKRRRKRKTLRAHSTTRTSTTSTNPSLTFTSSYLASASTPSLLSTVFQSLTARDDGEDGDADDSSSSYDHRYSTSSPQVASRQPLFRSPATPQRRGVKNSQRQRNPKLKHASSTPQLRPPPQPLVVEEANPRVGQLRALGKKLEKLFPEDKQFLDTVGYGTLSSPAPTGGTSYFEAFSGDDVGTVGVLGNFVDTRGAPARARKTDGEEERIIHVFVDHSNILIGLLNFLKRYPRQHPQYHELLQYSSGGNNTIGNLSSPAYPKPPKHLSHSALTLVLERGRPVTRRVLVTSSPLYQPMDSAELLGFEVRVFARVPDMGDGIDRDRDRQRPGNGHKRSFSSGSFTNSHLNRESSGVGSGSGQDISGSPKKGRKRSGSVNNGIGGSFGPLSSNNRRRGHQRGFSGGTSTESEQGTSPATVGNATFPRACQRSLGRASVASSGNGTPSMMILLSSSMPTSNVSAPPTSTPGQGVARVRYREQGVDELLQLKLHQALASIDGPPPKGSTIILATGDGNAGQFNEDGFLGSVRTALKRGWKVELYAWEGGLSKAWKREFGDSSEWGTRGCAYGDGPRFKVIGMEQFGSELVEIYF</sequence>
<feature type="compositionally biased region" description="Low complexity" evidence="1">
    <location>
        <begin position="1"/>
        <end position="23"/>
    </location>
</feature>
<organism evidence="2 3">
    <name type="scientific">Marasmius oreades</name>
    <name type="common">fairy-ring Marasmius</name>
    <dbReference type="NCBI Taxonomy" id="181124"/>
    <lineage>
        <taxon>Eukaryota</taxon>
        <taxon>Fungi</taxon>
        <taxon>Dikarya</taxon>
        <taxon>Basidiomycota</taxon>
        <taxon>Agaricomycotina</taxon>
        <taxon>Agaricomycetes</taxon>
        <taxon>Agaricomycetidae</taxon>
        <taxon>Agaricales</taxon>
        <taxon>Marasmiineae</taxon>
        <taxon>Marasmiaceae</taxon>
        <taxon>Marasmius</taxon>
    </lineage>
</organism>
<feature type="region of interest" description="Disordered" evidence="1">
    <location>
        <begin position="333"/>
        <end position="404"/>
    </location>
</feature>
<dbReference type="OrthoDB" id="5590473at2759"/>
<gene>
    <name evidence="2" type="ORF">E1B28_005834</name>
</gene>
<comment type="caution">
    <text evidence="2">The sequence shown here is derived from an EMBL/GenBank/DDBJ whole genome shotgun (WGS) entry which is preliminary data.</text>
</comment>
<dbReference type="EMBL" id="CM032183">
    <property type="protein sequence ID" value="KAG7095044.1"/>
    <property type="molecule type" value="Genomic_DNA"/>
</dbReference>
<feature type="compositionally biased region" description="Polar residues" evidence="1">
    <location>
        <begin position="618"/>
        <end position="644"/>
    </location>
</feature>